<evidence type="ECO:0000256" key="6">
    <source>
        <dbReference type="ARBA" id="ARBA00023136"/>
    </source>
</evidence>
<dbReference type="PANTHER" id="PTHR48022:SF79">
    <property type="entry name" value="LACTOSE PERMEASE, PUTATIVE (AFU_ORTHOLOGUE AFUA_6G01860)-RELATED"/>
    <property type="match status" value="1"/>
</dbReference>
<dbReference type="InterPro" id="IPR020846">
    <property type="entry name" value="MFS_dom"/>
</dbReference>
<dbReference type="InterPro" id="IPR003663">
    <property type="entry name" value="Sugar/inositol_transpt"/>
</dbReference>
<dbReference type="OrthoDB" id="6133115at2759"/>
<evidence type="ECO:0000259" key="9">
    <source>
        <dbReference type="PROSITE" id="PS50850"/>
    </source>
</evidence>
<evidence type="ECO:0000256" key="3">
    <source>
        <dbReference type="ARBA" id="ARBA00022448"/>
    </source>
</evidence>
<feature type="region of interest" description="Disordered" evidence="7">
    <location>
        <begin position="676"/>
        <end position="695"/>
    </location>
</feature>
<dbReference type="AlphaFoldDB" id="A0A5N6KLH4"/>
<dbReference type="InterPro" id="IPR050360">
    <property type="entry name" value="MFS_Sugar_Transporters"/>
</dbReference>
<feature type="transmembrane region" description="Helical" evidence="8">
    <location>
        <begin position="56"/>
        <end position="75"/>
    </location>
</feature>
<comment type="subcellular location">
    <subcellularLocation>
        <location evidence="1">Membrane</location>
        <topology evidence="1">Multi-pass membrane protein</topology>
    </subcellularLocation>
</comment>
<keyword evidence="3" id="KW-0813">Transport</keyword>
<dbReference type="PROSITE" id="PS50850">
    <property type="entry name" value="MFS"/>
    <property type="match status" value="1"/>
</dbReference>
<feature type="transmembrane region" description="Helical" evidence="8">
    <location>
        <begin position="489"/>
        <end position="508"/>
    </location>
</feature>
<evidence type="ECO:0000256" key="4">
    <source>
        <dbReference type="ARBA" id="ARBA00022692"/>
    </source>
</evidence>
<feature type="transmembrane region" description="Helical" evidence="8">
    <location>
        <begin position="225"/>
        <end position="244"/>
    </location>
</feature>
<keyword evidence="11" id="KW-1185">Reference proteome</keyword>
<dbReference type="GO" id="GO:0005351">
    <property type="term" value="F:carbohydrate:proton symporter activity"/>
    <property type="evidence" value="ECO:0007669"/>
    <property type="project" value="TreeGrafter"/>
</dbReference>
<dbReference type="GO" id="GO:0016020">
    <property type="term" value="C:membrane"/>
    <property type="evidence" value="ECO:0007669"/>
    <property type="project" value="UniProtKB-SubCell"/>
</dbReference>
<feature type="region of interest" description="Disordered" evidence="7">
    <location>
        <begin position="1"/>
        <end position="25"/>
    </location>
</feature>
<dbReference type="NCBIfam" id="TIGR00879">
    <property type="entry name" value="SP"/>
    <property type="match status" value="1"/>
</dbReference>
<dbReference type="SUPFAM" id="SSF103473">
    <property type="entry name" value="MFS general substrate transporter"/>
    <property type="match status" value="1"/>
</dbReference>
<comment type="caution">
    <text evidence="10">The sequence shown here is derived from an EMBL/GenBank/DDBJ whole genome shotgun (WGS) entry which is preliminary data.</text>
</comment>
<organism evidence="10 11">
    <name type="scientific">Monilinia laxa</name>
    <name type="common">Brown rot fungus</name>
    <name type="synonym">Sclerotinia laxa</name>
    <dbReference type="NCBI Taxonomy" id="61186"/>
    <lineage>
        <taxon>Eukaryota</taxon>
        <taxon>Fungi</taxon>
        <taxon>Dikarya</taxon>
        <taxon>Ascomycota</taxon>
        <taxon>Pezizomycotina</taxon>
        <taxon>Leotiomycetes</taxon>
        <taxon>Helotiales</taxon>
        <taxon>Sclerotiniaceae</taxon>
        <taxon>Monilinia</taxon>
    </lineage>
</organism>
<feature type="compositionally biased region" description="Low complexity" evidence="7">
    <location>
        <begin position="686"/>
        <end position="695"/>
    </location>
</feature>
<dbReference type="InterPro" id="IPR005828">
    <property type="entry name" value="MFS_sugar_transport-like"/>
</dbReference>
<keyword evidence="4 8" id="KW-0812">Transmembrane</keyword>
<dbReference type="Pfam" id="PF00083">
    <property type="entry name" value="Sugar_tr"/>
    <property type="match status" value="1"/>
</dbReference>
<gene>
    <name evidence="10" type="ORF">EYC80_005368</name>
</gene>
<evidence type="ECO:0000256" key="5">
    <source>
        <dbReference type="ARBA" id="ARBA00022989"/>
    </source>
</evidence>
<dbReference type="InterPro" id="IPR036259">
    <property type="entry name" value="MFS_trans_sf"/>
</dbReference>
<feature type="transmembrane region" description="Helical" evidence="8">
    <location>
        <begin position="133"/>
        <end position="153"/>
    </location>
</feature>
<evidence type="ECO:0000256" key="1">
    <source>
        <dbReference type="ARBA" id="ARBA00004141"/>
    </source>
</evidence>
<feature type="transmembrane region" description="Helical" evidence="8">
    <location>
        <begin position="382"/>
        <end position="402"/>
    </location>
</feature>
<keyword evidence="6 8" id="KW-0472">Membrane</keyword>
<evidence type="ECO:0000256" key="7">
    <source>
        <dbReference type="SAM" id="MobiDB-lite"/>
    </source>
</evidence>
<feature type="transmembrane region" description="Helical" evidence="8">
    <location>
        <begin position="460"/>
        <end position="483"/>
    </location>
</feature>
<evidence type="ECO:0000313" key="11">
    <source>
        <dbReference type="Proteomes" id="UP000326757"/>
    </source>
</evidence>
<dbReference type="EMBL" id="VIGI01000002">
    <property type="protein sequence ID" value="KAB8304019.1"/>
    <property type="molecule type" value="Genomic_DNA"/>
</dbReference>
<dbReference type="Proteomes" id="UP000326757">
    <property type="component" value="Unassembled WGS sequence"/>
</dbReference>
<sequence length="866" mass="96165">MNSSSISQSQHHANRTTNAASDSMDDSALRSVRNVQSIALADATARQKPSLCTWRMAKLDIILLLATLNTAVNGYDGSVMSSINSYAQYREYFGFSLTEGTPATGIVYAVFTIGNLVGAVVAGPAADWKGRRWGMFLGAGIIIVGAIVQATSLNLAAFMIGRFMLGVGAAMGPSSALPYVSEMAHPSFRGAMTGVYTTFYFVGAIPGTFIPYGTSYIDGPQAWRIPLWLQMMFSGIVFISVLFLPESPRWLIANDRHEEALDIISKYHGEGDRDSPIVQLELREMMEEISKTGADKRWWDFRELFDSREVRYRTMLTCAVALFGQWTGNGPVSYYYPQMLAGAGIEDNHTQLLLQGMQSVLSFAGALIGAAYTDHWGRRPQLLLSTLIISLLFLIILILNALNTTTSPSTHLTVAKSSAASNAEIAMIFLFSFVFAVGWTPLQGLYAVEVLRYESRAKGMALYTLVGNVAGFYNTFVTGIAFSKAGWKYYYLFVFWDLLEAAFIYFFFVETKGRTLEELTEIFNSVKPVQYSLEKSKVDIHEIEGVTEVLEKNDVGMSTPSTEPILYNPLPLVCSQCRELQSSHARQNSSLVSTIVNSHHNEIPKLDNEPSTISPSLNDALLPAPKPKPTSTSTSTFHSFPFLPLEIQTQIWKHAAEISISTPRIIPILVHWTPRRPSKTHPGKPPITISPIPTTPPLLHTSSLSRKLTLPHYTLAGSGTASYHSNYDIPIDQDDDSRKIFYINPEIDIFYGVVCGEGERMIGLETAAGTGEDREKMEISEFDDYQNAIFNGITKADLNNDLRIWKLTELVLYDFAVRKRLEGYKGFKENLFNFYCFVSSGTGNADEEQTIEQRDVGFVVVENVKY</sequence>
<evidence type="ECO:0000256" key="8">
    <source>
        <dbReference type="SAM" id="Phobius"/>
    </source>
</evidence>
<feature type="transmembrane region" description="Helical" evidence="8">
    <location>
        <begin position="159"/>
        <end position="181"/>
    </location>
</feature>
<dbReference type="InterPro" id="IPR045518">
    <property type="entry name" value="2EXR"/>
</dbReference>
<dbReference type="PANTHER" id="PTHR48022">
    <property type="entry name" value="PLASTIDIC GLUCOSE TRANSPORTER 4"/>
    <property type="match status" value="1"/>
</dbReference>
<dbReference type="FunFam" id="1.20.1250.20:FF:000217">
    <property type="entry name" value="MFS lactose permease, putative"/>
    <property type="match status" value="1"/>
</dbReference>
<feature type="compositionally biased region" description="Polar residues" evidence="7">
    <location>
        <begin position="1"/>
        <end position="21"/>
    </location>
</feature>
<comment type="similarity">
    <text evidence="2">Belongs to the major facilitator superfamily. Sugar transporter (TC 2.A.1.1) family.</text>
</comment>
<feature type="transmembrane region" description="Helical" evidence="8">
    <location>
        <begin position="106"/>
        <end position="126"/>
    </location>
</feature>
<feature type="transmembrane region" description="Helical" evidence="8">
    <location>
        <begin position="425"/>
        <end position="448"/>
    </location>
</feature>
<dbReference type="Pfam" id="PF20150">
    <property type="entry name" value="2EXR"/>
    <property type="match status" value="1"/>
</dbReference>
<proteinExistence type="inferred from homology"/>
<name>A0A5N6KLH4_MONLA</name>
<accession>A0A5N6KLH4</accession>
<feature type="transmembrane region" description="Helical" evidence="8">
    <location>
        <begin position="193"/>
        <end position="213"/>
    </location>
</feature>
<evidence type="ECO:0000256" key="2">
    <source>
        <dbReference type="ARBA" id="ARBA00010992"/>
    </source>
</evidence>
<feature type="domain" description="Major facilitator superfamily (MFS) profile" evidence="9">
    <location>
        <begin position="62"/>
        <end position="512"/>
    </location>
</feature>
<dbReference type="Gene3D" id="1.20.1250.20">
    <property type="entry name" value="MFS general substrate transporter like domains"/>
    <property type="match status" value="1"/>
</dbReference>
<keyword evidence="5 8" id="KW-1133">Transmembrane helix</keyword>
<reference evidence="10 11" key="1">
    <citation type="submission" date="2019-06" db="EMBL/GenBank/DDBJ databases">
        <title>Genome Sequence of the Brown Rot Fungal Pathogen Monilinia laxa.</title>
        <authorList>
            <person name="De Miccolis Angelini R.M."/>
            <person name="Landi L."/>
            <person name="Abate D."/>
            <person name="Pollastro S."/>
            <person name="Romanazzi G."/>
            <person name="Faretra F."/>
        </authorList>
    </citation>
    <scope>NUCLEOTIDE SEQUENCE [LARGE SCALE GENOMIC DNA]</scope>
    <source>
        <strain evidence="10 11">Mlax316</strain>
    </source>
</reference>
<evidence type="ECO:0000313" key="10">
    <source>
        <dbReference type="EMBL" id="KAB8304019.1"/>
    </source>
</evidence>
<protein>
    <recommendedName>
        <fullName evidence="9">Major facilitator superfamily (MFS) profile domain-containing protein</fullName>
    </recommendedName>
</protein>